<dbReference type="InterPro" id="IPR010982">
    <property type="entry name" value="Lambda_DNA-bd_dom_sf"/>
</dbReference>
<proteinExistence type="predicted"/>
<keyword evidence="2" id="KW-0238">DNA-binding</keyword>
<sequence length="66" mass="7246">MHGTLSPEQARAVLDRKGISIADFCRQHGLNRNLVSDLLNGRKKGRRGEAHRAAVLLGIKDGEVSR</sequence>
<evidence type="ECO:0000259" key="1">
    <source>
        <dbReference type="Pfam" id="PF13443"/>
    </source>
</evidence>
<dbReference type="SUPFAM" id="SSF47413">
    <property type="entry name" value="lambda repressor-like DNA-binding domains"/>
    <property type="match status" value="1"/>
</dbReference>
<dbReference type="EMBL" id="JABFMR010000003">
    <property type="protein sequence ID" value="NUT85918.1"/>
    <property type="molecule type" value="Genomic_DNA"/>
</dbReference>
<dbReference type="InterPro" id="IPR026365">
    <property type="entry name" value="BcepMu_gp16"/>
</dbReference>
<dbReference type="InterPro" id="IPR001387">
    <property type="entry name" value="Cro/C1-type_HTH"/>
</dbReference>
<dbReference type="NCBIfam" id="TIGR04111">
    <property type="entry name" value="BcepMu_gp16"/>
    <property type="match status" value="1"/>
</dbReference>
<name>A0A7Y6DG85_9PSED</name>
<comment type="caution">
    <text evidence="2">The sequence shown here is derived from an EMBL/GenBank/DDBJ whole genome shotgun (WGS) entry which is preliminary data.</text>
</comment>
<dbReference type="Proteomes" id="UP000536720">
    <property type="component" value="Unassembled WGS sequence"/>
</dbReference>
<organism evidence="2 3">
    <name type="scientific">Pseudomonas corrugata</name>
    <dbReference type="NCBI Taxonomy" id="47879"/>
    <lineage>
        <taxon>Bacteria</taxon>
        <taxon>Pseudomonadati</taxon>
        <taxon>Pseudomonadota</taxon>
        <taxon>Gammaproteobacteria</taxon>
        <taxon>Pseudomonadales</taxon>
        <taxon>Pseudomonadaceae</taxon>
        <taxon>Pseudomonas</taxon>
    </lineage>
</organism>
<dbReference type="RefSeq" id="WP_175361916.1">
    <property type="nucleotide sequence ID" value="NZ_JABFMR010000003.1"/>
</dbReference>
<protein>
    <submittedName>
        <fullName evidence="2">DNA-binding protein</fullName>
    </submittedName>
</protein>
<dbReference type="AlphaFoldDB" id="A0A7Y6DG85"/>
<reference evidence="2 3" key="1">
    <citation type="journal article" date="2020" name="Front. Plant Sci.">
        <title>Isolation of Rhizosphere Bacteria That Improve Quality and Water Stress Tolerance in Greenhouse Ornamentals.</title>
        <authorList>
            <person name="Nordstedt N.P."/>
            <person name="Jones M.L."/>
        </authorList>
    </citation>
    <scope>NUCLEOTIDE SEQUENCE [LARGE SCALE GENOMIC DNA]</scope>
    <source>
        <strain evidence="2 3">C7D2</strain>
    </source>
</reference>
<accession>A0A7Y6DG85</accession>
<dbReference type="Pfam" id="PF13443">
    <property type="entry name" value="HTH_26"/>
    <property type="match status" value="1"/>
</dbReference>
<evidence type="ECO:0000313" key="2">
    <source>
        <dbReference type="EMBL" id="NUT85918.1"/>
    </source>
</evidence>
<dbReference type="GO" id="GO:0003677">
    <property type="term" value="F:DNA binding"/>
    <property type="evidence" value="ECO:0007669"/>
    <property type="project" value="UniProtKB-KW"/>
</dbReference>
<evidence type="ECO:0000313" key="3">
    <source>
        <dbReference type="Proteomes" id="UP000536720"/>
    </source>
</evidence>
<gene>
    <name evidence="2" type="ORF">HNO91_05780</name>
</gene>
<feature type="domain" description="HTH cro/C1-type" evidence="1">
    <location>
        <begin position="12"/>
        <end position="45"/>
    </location>
</feature>